<dbReference type="InterPro" id="IPR003964">
    <property type="entry name" value="Carb_kinase"/>
</dbReference>
<dbReference type="NCBIfam" id="TIGR00746">
    <property type="entry name" value="arcC"/>
    <property type="match status" value="1"/>
</dbReference>
<keyword evidence="5" id="KW-0808">Transferase</keyword>
<evidence type="ECO:0000256" key="8">
    <source>
        <dbReference type="NCBIfam" id="TIGR00746"/>
    </source>
</evidence>
<dbReference type="FunFam" id="3.40.1160.10:FF:000007">
    <property type="entry name" value="Carbamate kinase"/>
    <property type="match status" value="1"/>
</dbReference>
<dbReference type="NCBIfam" id="NF009008">
    <property type="entry name" value="PRK12354.1"/>
    <property type="match status" value="1"/>
</dbReference>
<evidence type="ECO:0000313" key="12">
    <source>
        <dbReference type="Proteomes" id="UP001163687"/>
    </source>
</evidence>
<keyword evidence="6 11" id="KW-0418">Kinase</keyword>
<dbReference type="InterPro" id="IPR001048">
    <property type="entry name" value="Asp/Glu/Uridylate_kinase"/>
</dbReference>
<dbReference type="EMBL" id="AP025628">
    <property type="protein sequence ID" value="BDG60783.1"/>
    <property type="molecule type" value="Genomic_DNA"/>
</dbReference>
<evidence type="ECO:0000313" key="11">
    <source>
        <dbReference type="EMBL" id="BDG60783.1"/>
    </source>
</evidence>
<dbReference type="RefSeq" id="WP_264841479.1">
    <property type="nucleotide sequence ID" value="NZ_AP025628.1"/>
</dbReference>
<evidence type="ECO:0000256" key="9">
    <source>
        <dbReference type="SAM" id="MobiDB-lite"/>
    </source>
</evidence>
<evidence type="ECO:0000256" key="3">
    <source>
        <dbReference type="ARBA" id="ARBA00013070"/>
    </source>
</evidence>
<dbReference type="SUPFAM" id="SSF53633">
    <property type="entry name" value="Carbamate kinase-like"/>
    <property type="match status" value="1"/>
</dbReference>
<dbReference type="PANTHER" id="PTHR30409">
    <property type="entry name" value="CARBAMATE KINASE"/>
    <property type="match status" value="1"/>
</dbReference>
<dbReference type="PIRSF" id="PIRSF000723">
    <property type="entry name" value="Carbamate_kin"/>
    <property type="match status" value="1"/>
</dbReference>
<reference evidence="11" key="1">
    <citation type="submission" date="2022-03" db="EMBL/GenBank/DDBJ databases">
        <title>Complete genome sequence of Caldinitratiruptor microaerophilus.</title>
        <authorList>
            <person name="Mukaiyama R."/>
            <person name="Nishiyama T."/>
            <person name="Ueda K."/>
        </authorList>
    </citation>
    <scope>NUCLEOTIDE SEQUENCE</scope>
    <source>
        <strain evidence="11">JCM 16183</strain>
    </source>
</reference>
<evidence type="ECO:0000259" key="10">
    <source>
        <dbReference type="Pfam" id="PF00696"/>
    </source>
</evidence>
<keyword evidence="4" id="KW-0056">Arginine metabolism</keyword>
<keyword evidence="12" id="KW-1185">Reference proteome</keyword>
<dbReference type="Gene3D" id="3.40.1160.10">
    <property type="entry name" value="Acetylglutamate kinase-like"/>
    <property type="match status" value="1"/>
</dbReference>
<protein>
    <recommendedName>
        <fullName evidence="3 8">Carbamate kinase</fullName>
        <ecNumber evidence="3 8">2.7.2.2</ecNumber>
    </recommendedName>
</protein>
<proteinExistence type="inferred from homology"/>
<dbReference type="KEGG" id="cmic:caldi_18730"/>
<dbReference type="Pfam" id="PF00696">
    <property type="entry name" value="AA_kinase"/>
    <property type="match status" value="1"/>
</dbReference>
<evidence type="ECO:0000256" key="5">
    <source>
        <dbReference type="ARBA" id="ARBA00022679"/>
    </source>
</evidence>
<evidence type="ECO:0000256" key="7">
    <source>
        <dbReference type="ARBA" id="ARBA00048467"/>
    </source>
</evidence>
<dbReference type="PRINTS" id="PR01469">
    <property type="entry name" value="CARBMTKINASE"/>
</dbReference>
<gene>
    <name evidence="11" type="ORF">caldi_18730</name>
</gene>
<dbReference type="InterPro" id="IPR036393">
    <property type="entry name" value="AceGlu_kinase-like_sf"/>
</dbReference>
<evidence type="ECO:0000256" key="6">
    <source>
        <dbReference type="ARBA" id="ARBA00022777"/>
    </source>
</evidence>
<evidence type="ECO:0000256" key="4">
    <source>
        <dbReference type="ARBA" id="ARBA00022503"/>
    </source>
</evidence>
<dbReference type="GO" id="GO:0005829">
    <property type="term" value="C:cytosol"/>
    <property type="evidence" value="ECO:0007669"/>
    <property type="project" value="TreeGrafter"/>
</dbReference>
<comment type="similarity">
    <text evidence="2">Belongs to the carbamate kinase family.</text>
</comment>
<feature type="domain" description="Aspartate/glutamate/uridylate kinase" evidence="10">
    <location>
        <begin position="3"/>
        <end position="293"/>
    </location>
</feature>
<dbReference type="Proteomes" id="UP001163687">
    <property type="component" value="Chromosome"/>
</dbReference>
<feature type="compositionally biased region" description="Polar residues" evidence="9">
    <location>
        <begin position="333"/>
        <end position="342"/>
    </location>
</feature>
<dbReference type="NCBIfam" id="NF009007">
    <property type="entry name" value="PRK12352.1"/>
    <property type="match status" value="1"/>
</dbReference>
<dbReference type="GO" id="GO:0019546">
    <property type="term" value="P:L-arginine deiminase pathway"/>
    <property type="evidence" value="ECO:0007669"/>
    <property type="project" value="TreeGrafter"/>
</dbReference>
<evidence type="ECO:0000256" key="2">
    <source>
        <dbReference type="ARBA" id="ARBA00011066"/>
    </source>
</evidence>
<dbReference type="GO" id="GO:0008804">
    <property type="term" value="F:carbamate kinase activity"/>
    <property type="evidence" value="ECO:0007669"/>
    <property type="project" value="UniProtKB-UniRule"/>
</dbReference>
<comment type="pathway">
    <text evidence="1">Metabolic intermediate metabolism; carbamoyl phosphate degradation; CO(2) and NH(3) from carbamoyl phosphate: step 1/1.</text>
</comment>
<sequence length="351" mass="37085">MGKTVVIALGGNAILRHGQTGTAEEQAENVRTACRQIARVVERGHRVVVTHGNGPQVGNILIQNEAARDRVPAMPLDVCGAQSQGQIGYLLQRELGVALQAHGVPRPVVTVVTQVVVDPHDPAFRNPTKPVGPFYAEHEARALMQAKGWVMREDAGRGWRRVVPSPAPRRVVELDAIRALVGLGVVVIAAGGGGVPVAEGPDGLRGVEAVIDKDLTAQRLATELGADLLAILTDVPRVYLRYGTAEQQPLDRVTASELEAYLREGHFADGSMRAKVEGAIAFVRAGGERAVVAALDEALAGVEGYSGTQVIPDAAAAQVPEGMWQAYVEIGDSNRSSTSSPRAESGNRPGR</sequence>
<dbReference type="EC" id="2.7.2.2" evidence="3 8"/>
<name>A0AA35G8T9_9FIRM</name>
<dbReference type="CDD" id="cd04235">
    <property type="entry name" value="AAK_CK"/>
    <property type="match status" value="1"/>
</dbReference>
<dbReference type="AlphaFoldDB" id="A0AA35G8T9"/>
<evidence type="ECO:0000256" key="1">
    <source>
        <dbReference type="ARBA" id="ARBA00005118"/>
    </source>
</evidence>
<accession>A0AA35G8T9</accession>
<comment type="catalytic activity">
    <reaction evidence="7">
        <text>hydrogencarbonate + NH4(+) + ATP = carbamoyl phosphate + ADP + H2O + H(+)</text>
        <dbReference type="Rhea" id="RHEA:10152"/>
        <dbReference type="ChEBI" id="CHEBI:15377"/>
        <dbReference type="ChEBI" id="CHEBI:15378"/>
        <dbReference type="ChEBI" id="CHEBI:17544"/>
        <dbReference type="ChEBI" id="CHEBI:28938"/>
        <dbReference type="ChEBI" id="CHEBI:30616"/>
        <dbReference type="ChEBI" id="CHEBI:58228"/>
        <dbReference type="ChEBI" id="CHEBI:456216"/>
        <dbReference type="EC" id="2.7.2.2"/>
    </reaction>
</comment>
<dbReference type="PANTHER" id="PTHR30409:SF1">
    <property type="entry name" value="CARBAMATE KINASE-RELATED"/>
    <property type="match status" value="1"/>
</dbReference>
<feature type="region of interest" description="Disordered" evidence="9">
    <location>
        <begin position="331"/>
        <end position="351"/>
    </location>
</feature>
<organism evidence="11 12">
    <name type="scientific">Caldinitratiruptor microaerophilus</name>
    <dbReference type="NCBI Taxonomy" id="671077"/>
    <lineage>
        <taxon>Bacteria</taxon>
        <taxon>Bacillati</taxon>
        <taxon>Bacillota</taxon>
        <taxon>Clostridia</taxon>
        <taxon>Eubacteriales</taxon>
        <taxon>Symbiobacteriaceae</taxon>
        <taxon>Caldinitratiruptor</taxon>
    </lineage>
</organism>